<dbReference type="AlphaFoldDB" id="B9SD92"/>
<evidence type="ECO:0000313" key="2">
    <source>
        <dbReference type="Proteomes" id="UP000008311"/>
    </source>
</evidence>
<name>B9SD92_RICCO</name>
<keyword evidence="2" id="KW-1185">Reference proteome</keyword>
<accession>B9SD92</accession>
<gene>
    <name evidence="1" type="ORF">RCOM_1165250</name>
</gene>
<dbReference type="Proteomes" id="UP000008311">
    <property type="component" value="Unassembled WGS sequence"/>
</dbReference>
<dbReference type="InParanoid" id="B9SD92"/>
<protein>
    <submittedName>
        <fullName evidence="1">Uncharacterized protein</fullName>
    </submittedName>
</protein>
<reference evidence="2" key="1">
    <citation type="journal article" date="2010" name="Nat. Biotechnol.">
        <title>Draft genome sequence of the oilseed species Ricinus communis.</title>
        <authorList>
            <person name="Chan A.P."/>
            <person name="Crabtree J."/>
            <person name="Zhao Q."/>
            <person name="Lorenzi H."/>
            <person name="Orvis J."/>
            <person name="Puiu D."/>
            <person name="Melake-Berhan A."/>
            <person name="Jones K.M."/>
            <person name="Redman J."/>
            <person name="Chen G."/>
            <person name="Cahoon E.B."/>
            <person name="Gedil M."/>
            <person name="Stanke M."/>
            <person name="Haas B.J."/>
            <person name="Wortman J.R."/>
            <person name="Fraser-Liggett C.M."/>
            <person name="Ravel J."/>
            <person name="Rabinowicz P.D."/>
        </authorList>
    </citation>
    <scope>NUCLEOTIDE SEQUENCE [LARGE SCALE GENOMIC DNA]</scope>
    <source>
        <strain evidence="2">cv. Hale</strain>
    </source>
</reference>
<evidence type="ECO:0000313" key="1">
    <source>
        <dbReference type="EMBL" id="EEF38448.1"/>
    </source>
</evidence>
<sequence>MEYEKSDRGVGDDELNMNLIDDLENRLKLEQQQELLQAQALNGGDYNNKAIESDKSLEKQNTVANLIERFYDPIKGHILLNSVPLIEICMNIYTEK</sequence>
<proteinExistence type="predicted"/>
<dbReference type="EMBL" id="EQ973926">
    <property type="protein sequence ID" value="EEF38448.1"/>
    <property type="molecule type" value="Genomic_DNA"/>
</dbReference>
<organism evidence="1 2">
    <name type="scientific">Ricinus communis</name>
    <name type="common">Castor bean</name>
    <dbReference type="NCBI Taxonomy" id="3988"/>
    <lineage>
        <taxon>Eukaryota</taxon>
        <taxon>Viridiplantae</taxon>
        <taxon>Streptophyta</taxon>
        <taxon>Embryophyta</taxon>
        <taxon>Tracheophyta</taxon>
        <taxon>Spermatophyta</taxon>
        <taxon>Magnoliopsida</taxon>
        <taxon>eudicotyledons</taxon>
        <taxon>Gunneridae</taxon>
        <taxon>Pentapetalae</taxon>
        <taxon>rosids</taxon>
        <taxon>fabids</taxon>
        <taxon>Malpighiales</taxon>
        <taxon>Euphorbiaceae</taxon>
        <taxon>Acalyphoideae</taxon>
        <taxon>Acalypheae</taxon>
        <taxon>Ricinus</taxon>
    </lineage>
</organism>